<organism evidence="1 2">
    <name type="scientific">Dimorphilus gyrociliatus</name>
    <dbReference type="NCBI Taxonomy" id="2664684"/>
    <lineage>
        <taxon>Eukaryota</taxon>
        <taxon>Metazoa</taxon>
        <taxon>Spiralia</taxon>
        <taxon>Lophotrochozoa</taxon>
        <taxon>Annelida</taxon>
        <taxon>Polychaeta</taxon>
        <taxon>Polychaeta incertae sedis</taxon>
        <taxon>Dinophilidae</taxon>
        <taxon>Dimorphilus</taxon>
    </lineage>
</organism>
<gene>
    <name evidence="1" type="ORF">DGYR_LOCUS1631</name>
</gene>
<dbReference type="Proteomes" id="UP000549394">
    <property type="component" value="Unassembled WGS sequence"/>
</dbReference>
<evidence type="ECO:0000313" key="2">
    <source>
        <dbReference type="Proteomes" id="UP000549394"/>
    </source>
</evidence>
<accession>A0A7I8V8E4</accession>
<dbReference type="PANTHER" id="PTHR48465:SF1">
    <property type="entry name" value="PROTEIN SSUH2 HOMOLOG"/>
    <property type="match status" value="1"/>
</dbReference>
<evidence type="ECO:0000313" key="1">
    <source>
        <dbReference type="EMBL" id="CAD5112501.1"/>
    </source>
</evidence>
<reference evidence="1 2" key="1">
    <citation type="submission" date="2020-08" db="EMBL/GenBank/DDBJ databases">
        <authorList>
            <person name="Hejnol A."/>
        </authorList>
    </citation>
    <scope>NUCLEOTIDE SEQUENCE [LARGE SCALE GENOMIC DNA]</scope>
</reference>
<name>A0A7I8V8E4_9ANNE</name>
<keyword evidence="2" id="KW-1185">Reference proteome</keyword>
<dbReference type="PANTHER" id="PTHR48465">
    <property type="entry name" value="PROTEIN SSUH2 HOMOLOG"/>
    <property type="match status" value="1"/>
</dbReference>
<comment type="caution">
    <text evidence="1">The sequence shown here is derived from an EMBL/GenBank/DDBJ whole genome shotgun (WGS) entry which is preliminary data.</text>
</comment>
<dbReference type="InterPro" id="IPR052789">
    <property type="entry name" value="SSUH2_homolog"/>
</dbReference>
<proteinExistence type="predicted"/>
<dbReference type="AlphaFoldDB" id="A0A7I8V8E4"/>
<dbReference type="EMBL" id="CAJFCJ010000002">
    <property type="protein sequence ID" value="CAD5112501.1"/>
    <property type="molecule type" value="Genomic_DNA"/>
</dbReference>
<sequence>MPLDYQPGVFLPTPYGGGGTRGHPSFKSGQGAFKWDDMPEFAMEDNPGGDVPFFGQPSPKELPSFKGYEDVGGFGQEFPLSPPQQDYKLSHSEPETVNFENESKISEKECKQLLYEFASEHTCYGKGFIEKIDFEKILNTSALHYTLESCTESRSIGYIYNPYRGEDIKDEKLGQVPDPWSIECSPDEYFTNENKKIIVPFTDSIQICYGCIGKGFVKCLRCAGKGHVICGSCGGSGRTKRYSSDPHKQVTDRCTKCSGSGNTGCLKCSAEGRTTCGICNGYRQIKCNIQLNVKFQRRKSHYIIDNSDLPNKLVKGAKGIVIFQQTLPMVCPVSNYPLEEIKVNSRKLVDEHLENFKNERIIQQV</sequence>
<protein>
    <submittedName>
        <fullName evidence="1">DgyrCDS1716</fullName>
    </submittedName>
</protein>
<dbReference type="OrthoDB" id="3355217at2759"/>